<organism evidence="2">
    <name type="scientific">Ananas comosus var. bracteatus</name>
    <name type="common">red pineapple</name>
    <dbReference type="NCBI Taxonomy" id="296719"/>
    <lineage>
        <taxon>Eukaryota</taxon>
        <taxon>Viridiplantae</taxon>
        <taxon>Streptophyta</taxon>
        <taxon>Embryophyta</taxon>
        <taxon>Tracheophyta</taxon>
        <taxon>Spermatophyta</taxon>
        <taxon>Magnoliopsida</taxon>
        <taxon>Liliopsida</taxon>
        <taxon>Poales</taxon>
        <taxon>Bromeliaceae</taxon>
        <taxon>Bromelioideae</taxon>
        <taxon>Ananas</taxon>
    </lineage>
</organism>
<accession>A0A6V7QB58</accession>
<dbReference type="AlphaFoldDB" id="A0A6V7QB58"/>
<feature type="region of interest" description="Disordered" evidence="1">
    <location>
        <begin position="409"/>
        <end position="431"/>
    </location>
</feature>
<protein>
    <recommendedName>
        <fullName evidence="3">DUF4283 domain-containing protein</fullName>
    </recommendedName>
</protein>
<dbReference type="EMBL" id="LR862135">
    <property type="protein sequence ID" value="CAD1840439.1"/>
    <property type="molecule type" value="Genomic_DNA"/>
</dbReference>
<evidence type="ECO:0000256" key="1">
    <source>
        <dbReference type="SAM" id="MobiDB-lite"/>
    </source>
</evidence>
<name>A0A6V7QB58_ANACO</name>
<reference evidence="2" key="1">
    <citation type="submission" date="2020-07" db="EMBL/GenBank/DDBJ databases">
        <authorList>
            <person name="Lin J."/>
        </authorList>
    </citation>
    <scope>NUCLEOTIDE SEQUENCE</scope>
</reference>
<feature type="region of interest" description="Disordered" evidence="1">
    <location>
        <begin position="1"/>
        <end position="38"/>
    </location>
</feature>
<gene>
    <name evidence="2" type="ORF">CB5_LOCUS23650</name>
</gene>
<feature type="compositionally biased region" description="Basic and acidic residues" evidence="1">
    <location>
        <begin position="8"/>
        <end position="25"/>
    </location>
</feature>
<evidence type="ECO:0008006" key="3">
    <source>
        <dbReference type="Google" id="ProtNLM"/>
    </source>
</evidence>
<evidence type="ECO:0000313" key="2">
    <source>
        <dbReference type="EMBL" id="CAD1840439.1"/>
    </source>
</evidence>
<feature type="compositionally biased region" description="Pro residues" evidence="1">
    <location>
        <begin position="413"/>
        <end position="427"/>
    </location>
</feature>
<sequence>MRNHGGRKKEEKKEGKGEGKGEREGGSSGSPCEEDDMEEGRRLISYNSMAKGDASPRDICAIDLVCSPGLEVAGHSLQSRTQRSTLLKVSRINEVNYSAKPCIEGCSASSKKVMWADAVGHALTHIALFHPEDPAPKTRCIDTSTSDVRRKADRGYGKTTPLFAPGIKKSYKEALLTPTSTLTRHLRSFITFPSPHPLAVDPSEGGVLGAWVLITGRPAVTFSPPRTLDTSLRTIANKLASRFGGFPSDFHVAKYSERDFVIFLPKWVQCDQLIRREILSLDDLRLQCFPWDPYFGARRALLTYNVWIRLVSLLYECWSSRTVAALVGCFNRFIRADDFSICMVDITGYRCLISVNHLSDIPENLEIIVGDYSISVLIQLERWGRRELSPRCRTVLSVGSYPPRRRTVLPVESFPPPPPSPPRPPPVDSSWQYEEEKPRIRLVIVGKRGVTDWNLKFTEADVALNVISDVRGERSVIVASGAPHFKIFLETFRFSSASPTPQIVIDSPRSLLWISQPNGEAKNGYFFYFFSWVNCGFIYLEICSSSSSPGSGTRSLKQWTHSFLTSELTCWGLGLDSLALDPTDGKGQPAHMEQGLFLVLGWGPLTSTLRVLGRGPSTSTSSLLPVQAHLDFLSIRAPLRGRPRAQRNDPRPATGENSLGPLICCTLASVPPGILNIPGPIVTSEGSGLITKSVGVPQGPGSDKTTMEPTNFFSLVSSSTLGSLHRSGLTGGVLLPGLNSGGDISGPNETSVGAPLGTVTGEKLHPPITIPLAGEAGLSRAN</sequence>
<proteinExistence type="predicted"/>